<keyword evidence="16" id="KW-1185">Reference proteome</keyword>
<dbReference type="CDD" id="cd05398">
    <property type="entry name" value="NT_ClassII-CCAase"/>
    <property type="match status" value="1"/>
</dbReference>
<feature type="binding site" evidence="11">
    <location>
        <position position="168"/>
    </location>
    <ligand>
        <name>ATP</name>
        <dbReference type="ChEBI" id="CHEBI:30616"/>
    </ligand>
</feature>
<comment type="similarity">
    <text evidence="11">Belongs to the tRNA nucleotidyltransferase/poly(A) polymerase family. Bacterial CCA-adding enzyme type 3 subfamily.</text>
</comment>
<evidence type="ECO:0000256" key="10">
    <source>
        <dbReference type="ARBA" id="ARBA00022884"/>
    </source>
</evidence>
<comment type="subunit">
    <text evidence="11">Homodimer.</text>
</comment>
<proteinExistence type="inferred from homology"/>
<evidence type="ECO:0000259" key="14">
    <source>
        <dbReference type="Pfam" id="PF13735"/>
    </source>
</evidence>
<keyword evidence="10 11" id="KW-0694">RNA-binding</keyword>
<feature type="domain" description="CCA-adding enzyme C-terminal" evidence="14">
    <location>
        <begin position="248"/>
        <end position="394"/>
    </location>
</feature>
<keyword evidence="8 11" id="KW-0067">ATP-binding</keyword>
<feature type="domain" description="tRNA nucleotidyltransferase/poly(A) polymerase RNA and SrmB- binding" evidence="13">
    <location>
        <begin position="174"/>
        <end position="233"/>
    </location>
</feature>
<dbReference type="PANTHER" id="PTHR46173">
    <property type="entry name" value="CCA TRNA NUCLEOTIDYLTRANSFERASE 1, MITOCHONDRIAL"/>
    <property type="match status" value="1"/>
</dbReference>
<keyword evidence="7 11" id="KW-0692">RNA repair</keyword>
<dbReference type="OrthoDB" id="9805698at2"/>
<dbReference type="Pfam" id="PF12627">
    <property type="entry name" value="PolyA_pol_RNAbd"/>
    <property type="match status" value="1"/>
</dbReference>
<evidence type="ECO:0000256" key="8">
    <source>
        <dbReference type="ARBA" id="ARBA00022840"/>
    </source>
</evidence>
<accession>A0A0R1TYC6</accession>
<sequence>MQVKNLPQEFIEALPVLEQIRQAGFEAYFVGGSVRDTLLGLPIHDVDIATSAYPAEIKDIFERTVDTGIEHGTVMVLDHGNGYEITTFRTESGYQDFRRPDKVEFVRSLKEDLKRRDLTINALALAPDGTVIDLFSGITDLENKVLRAVGQPEERFFEDALRMMRTVRFASQLGFSIETDTFAAIAKNAHLLEKIAVERIHVEWVKLLLGQDLKQGVAAFLKTELYRYCPGLAQQKENLAKLLELDEFQLADELACWSLLCYLCDFSISDAKKFLKSWKTSNEIITEVTNVLTLLKHADEPTIDPFSCYKAKEKATQTAADLAEILQLKLSKETLITTYEQLPIKDKAQLTINGKVLIEKLSLKPGPILGKVLNILEHEVVLGNLPNQSEVLLQRAQELSKD</sequence>
<feature type="binding site" evidence="11">
    <location>
        <position position="162"/>
    </location>
    <ligand>
        <name>ATP</name>
        <dbReference type="ChEBI" id="CHEBI:30616"/>
    </ligand>
</feature>
<gene>
    <name evidence="11" type="primary">cca</name>
    <name evidence="15" type="ORF">FC32_GL001108</name>
</gene>
<dbReference type="GO" id="GO:0000287">
    <property type="term" value="F:magnesium ion binding"/>
    <property type="evidence" value="ECO:0007669"/>
    <property type="project" value="UniProtKB-UniRule"/>
</dbReference>
<evidence type="ECO:0000256" key="11">
    <source>
        <dbReference type="HAMAP-Rule" id="MF_01263"/>
    </source>
</evidence>
<evidence type="ECO:0000313" key="16">
    <source>
        <dbReference type="Proteomes" id="UP000051324"/>
    </source>
</evidence>
<comment type="caution">
    <text evidence="15">The sequence shown here is derived from an EMBL/GenBank/DDBJ whole genome shotgun (WGS) entry which is preliminary data.</text>
</comment>
<dbReference type="STRING" id="1423724.FC32_GL001108"/>
<dbReference type="Proteomes" id="UP000051324">
    <property type="component" value="Unassembled WGS sequence"/>
</dbReference>
<dbReference type="EC" id="2.7.7.72" evidence="11"/>
<keyword evidence="4 11" id="KW-0548">Nucleotidyltransferase</keyword>
<evidence type="ECO:0000259" key="12">
    <source>
        <dbReference type="Pfam" id="PF01743"/>
    </source>
</evidence>
<keyword evidence="6 11" id="KW-0547">Nucleotide-binding</keyword>
<dbReference type="RefSeq" id="WP_025087688.1">
    <property type="nucleotide sequence ID" value="NZ_AZFT01000053.1"/>
</dbReference>
<feature type="binding site" evidence="11">
    <location>
        <position position="35"/>
    </location>
    <ligand>
        <name>ATP</name>
        <dbReference type="ChEBI" id="CHEBI:30616"/>
    </ligand>
</feature>
<dbReference type="Gene3D" id="1.20.58.560">
    <property type="match status" value="1"/>
</dbReference>
<dbReference type="GO" id="GO:0004810">
    <property type="term" value="F:CCA tRNA nucleotidyltransferase activity"/>
    <property type="evidence" value="ECO:0007669"/>
    <property type="project" value="UniProtKB-UniRule"/>
</dbReference>
<comment type="catalytic activity">
    <reaction evidence="11">
        <text>a tRNA precursor + 2 CTP + ATP = a tRNA with a 3' CCA end + 3 diphosphate</text>
        <dbReference type="Rhea" id="RHEA:14433"/>
        <dbReference type="Rhea" id="RHEA-COMP:10465"/>
        <dbReference type="Rhea" id="RHEA-COMP:10468"/>
        <dbReference type="ChEBI" id="CHEBI:30616"/>
        <dbReference type="ChEBI" id="CHEBI:33019"/>
        <dbReference type="ChEBI" id="CHEBI:37563"/>
        <dbReference type="ChEBI" id="CHEBI:74896"/>
        <dbReference type="ChEBI" id="CHEBI:83071"/>
        <dbReference type="EC" id="2.7.7.72"/>
    </reaction>
</comment>
<dbReference type="Gene3D" id="1.10.110.30">
    <property type="match status" value="1"/>
</dbReference>
<dbReference type="PATRIC" id="fig|1423724.4.peg.1151"/>
<keyword evidence="2 11" id="KW-0808">Transferase</keyword>
<dbReference type="Pfam" id="PF13735">
    <property type="entry name" value="tRNA_NucTran2_2"/>
    <property type="match status" value="1"/>
</dbReference>
<feature type="binding site" evidence="11">
    <location>
        <position position="45"/>
    </location>
    <ligand>
        <name>Mg(2+)</name>
        <dbReference type="ChEBI" id="CHEBI:18420"/>
    </ligand>
</feature>
<feature type="binding site" evidence="11">
    <location>
        <position position="168"/>
    </location>
    <ligand>
        <name>CTP</name>
        <dbReference type="ChEBI" id="CHEBI:37563"/>
    </ligand>
</feature>
<dbReference type="Pfam" id="PF01743">
    <property type="entry name" value="PolyA_pol"/>
    <property type="match status" value="1"/>
</dbReference>
<feature type="binding site" evidence="11">
    <location>
        <position position="159"/>
    </location>
    <ligand>
        <name>ATP</name>
        <dbReference type="ChEBI" id="CHEBI:30616"/>
    </ligand>
</feature>
<dbReference type="PANTHER" id="PTHR46173:SF1">
    <property type="entry name" value="CCA TRNA NUCLEOTIDYLTRANSFERASE 1, MITOCHONDRIAL"/>
    <property type="match status" value="1"/>
</dbReference>
<name>A0A0R1TYC6_9LACO</name>
<dbReference type="Gene3D" id="1.10.246.80">
    <property type="match status" value="1"/>
</dbReference>
<dbReference type="GO" id="GO:0001680">
    <property type="term" value="P:tRNA 3'-terminal CCA addition"/>
    <property type="evidence" value="ECO:0007669"/>
    <property type="project" value="UniProtKB-UniRule"/>
</dbReference>
<evidence type="ECO:0000256" key="4">
    <source>
        <dbReference type="ARBA" id="ARBA00022695"/>
    </source>
</evidence>
<evidence type="ECO:0000259" key="13">
    <source>
        <dbReference type="Pfam" id="PF12627"/>
    </source>
</evidence>
<dbReference type="InterPro" id="IPR050264">
    <property type="entry name" value="Bact_CCA-adding_enz_type3_sf"/>
</dbReference>
<feature type="binding site" evidence="11">
    <location>
        <position position="32"/>
    </location>
    <ligand>
        <name>CTP</name>
        <dbReference type="ChEBI" id="CHEBI:37563"/>
    </ligand>
</feature>
<dbReference type="AlphaFoldDB" id="A0A0R1TYC6"/>
<keyword evidence="9 11" id="KW-0460">Magnesium</keyword>
<evidence type="ECO:0000256" key="2">
    <source>
        <dbReference type="ARBA" id="ARBA00022679"/>
    </source>
</evidence>
<comment type="catalytic activity">
    <reaction evidence="11">
        <text>a tRNA with a 3' CCA end + 2 CTP + ATP = a tRNA with a 3' CCACCA end + 3 diphosphate</text>
        <dbReference type="Rhea" id="RHEA:76235"/>
        <dbReference type="Rhea" id="RHEA-COMP:10468"/>
        <dbReference type="Rhea" id="RHEA-COMP:18655"/>
        <dbReference type="ChEBI" id="CHEBI:30616"/>
        <dbReference type="ChEBI" id="CHEBI:33019"/>
        <dbReference type="ChEBI" id="CHEBI:37563"/>
        <dbReference type="ChEBI" id="CHEBI:83071"/>
        <dbReference type="ChEBI" id="CHEBI:195187"/>
    </reaction>
</comment>
<dbReference type="InterPro" id="IPR043519">
    <property type="entry name" value="NT_sf"/>
</dbReference>
<reference evidence="15 16" key="1">
    <citation type="journal article" date="2015" name="Genome Announc.">
        <title>Expanding the biotechnology potential of lactobacilli through comparative genomics of 213 strains and associated genera.</title>
        <authorList>
            <person name="Sun Z."/>
            <person name="Harris H.M."/>
            <person name="McCann A."/>
            <person name="Guo C."/>
            <person name="Argimon S."/>
            <person name="Zhang W."/>
            <person name="Yang X."/>
            <person name="Jeffery I.B."/>
            <person name="Cooney J.C."/>
            <person name="Kagawa T.F."/>
            <person name="Liu W."/>
            <person name="Song Y."/>
            <person name="Salvetti E."/>
            <person name="Wrobel A."/>
            <person name="Rasinkangas P."/>
            <person name="Parkhill J."/>
            <person name="Rea M.C."/>
            <person name="O'Sullivan O."/>
            <person name="Ritari J."/>
            <person name="Douillard F.P."/>
            <person name="Paul Ross R."/>
            <person name="Yang R."/>
            <person name="Briner A.E."/>
            <person name="Felis G.E."/>
            <person name="de Vos W.M."/>
            <person name="Barrangou R."/>
            <person name="Klaenhammer T.R."/>
            <person name="Caufield P.W."/>
            <person name="Cui Y."/>
            <person name="Zhang H."/>
            <person name="O'Toole P.W."/>
        </authorList>
    </citation>
    <scope>NUCLEOTIDE SEQUENCE [LARGE SCALE GENOMIC DNA]</scope>
    <source>
        <strain evidence="15 16">DSM 16634</strain>
    </source>
</reference>
<comment type="function">
    <text evidence="11">Catalyzes the addition and repair of the essential 3'-terminal CCA sequence in tRNAs without using a nucleic acid template. Adds these three nucleotides in the order of C, C, and A to the tRNA nucleotide-73, using CTP and ATP as substrates and producing inorganic pyrophosphate. tRNA 3'-terminal CCA addition is required both for tRNA processing and repair. Also involved in tRNA surveillance by mediating tandem CCA addition to generate a CCACCA at the 3' terminus of unstable tRNAs. While stable tRNAs receive only 3'-terminal CCA, unstable tRNAs are marked with CCACCA and rapidly degraded.</text>
</comment>
<keyword evidence="5 11" id="KW-0479">Metal-binding</keyword>
<dbReference type="InterPro" id="IPR032810">
    <property type="entry name" value="CCA-adding_enz_C"/>
</dbReference>
<dbReference type="GO" id="GO:0160016">
    <property type="term" value="F:CCACCA tRNA nucleotidyltransferase activity"/>
    <property type="evidence" value="ECO:0007669"/>
    <property type="project" value="RHEA"/>
</dbReference>
<comment type="cofactor">
    <cofactor evidence="1 11">
        <name>Mg(2+)</name>
        <dbReference type="ChEBI" id="CHEBI:18420"/>
    </cofactor>
</comment>
<dbReference type="GO" id="GO:0000049">
    <property type="term" value="F:tRNA binding"/>
    <property type="evidence" value="ECO:0007669"/>
    <property type="project" value="UniProtKB-UniRule"/>
</dbReference>
<dbReference type="GO" id="GO:0005524">
    <property type="term" value="F:ATP binding"/>
    <property type="evidence" value="ECO:0007669"/>
    <property type="project" value="UniProtKB-UniRule"/>
</dbReference>
<dbReference type="Gene3D" id="3.30.460.10">
    <property type="entry name" value="Beta Polymerase, domain 2"/>
    <property type="match status" value="1"/>
</dbReference>
<dbReference type="HAMAP" id="MF_01263">
    <property type="entry name" value="CCA_bact_type3"/>
    <property type="match status" value="1"/>
</dbReference>
<evidence type="ECO:0000256" key="1">
    <source>
        <dbReference type="ARBA" id="ARBA00001946"/>
    </source>
</evidence>
<dbReference type="NCBIfam" id="NF009814">
    <property type="entry name" value="PRK13299.1"/>
    <property type="match status" value="1"/>
</dbReference>
<dbReference type="InterPro" id="IPR023068">
    <property type="entry name" value="CCA-adding_enz_firmicutes"/>
</dbReference>
<protein>
    <recommendedName>
        <fullName evidence="11">CCA-adding enzyme</fullName>
        <ecNumber evidence="11">2.7.7.72</ecNumber>
    </recommendedName>
    <alternativeName>
        <fullName evidence="11">CCA tRNA nucleotidyltransferase</fullName>
    </alternativeName>
    <alternativeName>
        <fullName evidence="11">tRNA CCA-pyrophosphorylase</fullName>
    </alternativeName>
    <alternativeName>
        <fullName evidence="11">tRNA adenylyl-/cytidylyl- transferase</fullName>
    </alternativeName>
    <alternativeName>
        <fullName evidence="11">tRNA nucleotidyltransferase</fullName>
    </alternativeName>
    <alternativeName>
        <fullName evidence="11">tRNA-NT</fullName>
    </alternativeName>
</protein>
<feature type="domain" description="Poly A polymerase head" evidence="12">
    <location>
        <begin position="27"/>
        <end position="147"/>
    </location>
</feature>
<organism evidence="15 16">
    <name type="scientific">Ligilactobacillus apodemi DSM 16634 = JCM 16172</name>
    <dbReference type="NCBI Taxonomy" id="1423724"/>
    <lineage>
        <taxon>Bacteria</taxon>
        <taxon>Bacillati</taxon>
        <taxon>Bacillota</taxon>
        <taxon>Bacilli</taxon>
        <taxon>Lactobacillales</taxon>
        <taxon>Lactobacillaceae</taxon>
        <taxon>Ligilactobacillus</taxon>
    </lineage>
</organism>
<evidence type="ECO:0000256" key="6">
    <source>
        <dbReference type="ARBA" id="ARBA00022741"/>
    </source>
</evidence>
<feature type="binding site" evidence="11">
    <location>
        <position position="35"/>
    </location>
    <ligand>
        <name>CTP</name>
        <dbReference type="ChEBI" id="CHEBI:37563"/>
    </ligand>
</feature>
<evidence type="ECO:0000256" key="9">
    <source>
        <dbReference type="ARBA" id="ARBA00022842"/>
    </source>
</evidence>
<feature type="binding site" evidence="11">
    <location>
        <position position="116"/>
    </location>
    <ligand>
        <name>ATP</name>
        <dbReference type="ChEBI" id="CHEBI:30616"/>
    </ligand>
</feature>
<evidence type="ECO:0000313" key="15">
    <source>
        <dbReference type="EMBL" id="KRL83843.1"/>
    </source>
</evidence>
<feature type="binding site" evidence="11">
    <location>
        <position position="165"/>
    </location>
    <ligand>
        <name>ATP</name>
        <dbReference type="ChEBI" id="CHEBI:30616"/>
    </ligand>
</feature>
<dbReference type="SUPFAM" id="SSF81891">
    <property type="entry name" value="Poly A polymerase C-terminal region-like"/>
    <property type="match status" value="1"/>
</dbReference>
<feature type="binding site" evidence="11">
    <location>
        <position position="32"/>
    </location>
    <ligand>
        <name>ATP</name>
        <dbReference type="ChEBI" id="CHEBI:30616"/>
    </ligand>
</feature>
<feature type="binding site" evidence="11">
    <location>
        <position position="116"/>
    </location>
    <ligand>
        <name>CTP</name>
        <dbReference type="ChEBI" id="CHEBI:37563"/>
    </ligand>
</feature>
<feature type="binding site" evidence="11">
    <location>
        <position position="162"/>
    </location>
    <ligand>
        <name>CTP</name>
        <dbReference type="ChEBI" id="CHEBI:37563"/>
    </ligand>
</feature>
<dbReference type="InterPro" id="IPR032828">
    <property type="entry name" value="PolyA_RNA-bd"/>
</dbReference>
<feature type="binding site" evidence="11">
    <location>
        <position position="47"/>
    </location>
    <ligand>
        <name>Mg(2+)</name>
        <dbReference type="ChEBI" id="CHEBI:18420"/>
    </ligand>
</feature>
<dbReference type="InterPro" id="IPR002646">
    <property type="entry name" value="PolA_pol_head_dom"/>
</dbReference>
<dbReference type="SUPFAM" id="SSF81301">
    <property type="entry name" value="Nucleotidyltransferase"/>
    <property type="match status" value="1"/>
</dbReference>
<feature type="binding site" evidence="11">
    <location>
        <position position="165"/>
    </location>
    <ligand>
        <name>CTP</name>
        <dbReference type="ChEBI" id="CHEBI:37563"/>
    </ligand>
</feature>
<dbReference type="eggNOG" id="COG0617">
    <property type="taxonomic scope" value="Bacteria"/>
</dbReference>
<comment type="miscellaneous">
    <text evidence="11">A single active site specifically recognizes both ATP and CTP and is responsible for their addition.</text>
</comment>
<dbReference type="EMBL" id="AZFT01000053">
    <property type="protein sequence ID" value="KRL83843.1"/>
    <property type="molecule type" value="Genomic_DNA"/>
</dbReference>
<evidence type="ECO:0000256" key="3">
    <source>
        <dbReference type="ARBA" id="ARBA00022694"/>
    </source>
</evidence>
<feature type="binding site" evidence="11">
    <location>
        <position position="159"/>
    </location>
    <ligand>
        <name>CTP</name>
        <dbReference type="ChEBI" id="CHEBI:37563"/>
    </ligand>
</feature>
<dbReference type="GO" id="GO:0042245">
    <property type="term" value="P:RNA repair"/>
    <property type="evidence" value="ECO:0007669"/>
    <property type="project" value="UniProtKB-KW"/>
</dbReference>
<evidence type="ECO:0000256" key="5">
    <source>
        <dbReference type="ARBA" id="ARBA00022723"/>
    </source>
</evidence>
<evidence type="ECO:0000256" key="7">
    <source>
        <dbReference type="ARBA" id="ARBA00022800"/>
    </source>
</evidence>
<keyword evidence="3 11" id="KW-0819">tRNA processing</keyword>